<dbReference type="GeneID" id="19301209"/>
<dbReference type="Pfam" id="PF18759">
    <property type="entry name" value="Plavaka"/>
    <property type="match status" value="1"/>
</dbReference>
<sequence>MQLAVVSMPSRRKGSVLLTSHFELAYLIQTSLTPDLLHQLHKGLFKDFIVDWCLHISKKGDLDKHFEAMDQLSWLATFQEWNITGLSMDWHRVQGDGESTHRPAIWCNTLDALQAALQEFHDNKEIFITLEAREHFNLPKLHAMQHYIDSIRSRGSPNGFNTELPERLHINYAKDAYRASNKCDYVQQMTKWLDHNEEDDDDDDDDEGDGGEESISDPEEVEEEEGRMWLPRKPPHPSMLVPDIISNHQAQDFLPALSNYLKETCLWIVSGQHQQDPVGLAEGKLLHTFIQSLSKQKE</sequence>
<feature type="region of interest" description="Disordered" evidence="1">
    <location>
        <begin position="195"/>
        <end position="234"/>
    </location>
</feature>
<dbReference type="RefSeq" id="XP_007861955.1">
    <property type="nucleotide sequence ID" value="XM_007863764.1"/>
</dbReference>
<name>S7QFZ6_GLOTA</name>
<evidence type="ECO:0000313" key="3">
    <source>
        <dbReference type="Proteomes" id="UP000030669"/>
    </source>
</evidence>
<dbReference type="InterPro" id="IPR041078">
    <property type="entry name" value="Plavaka"/>
</dbReference>
<evidence type="ECO:0000313" key="2">
    <source>
        <dbReference type="EMBL" id="EPQ58801.1"/>
    </source>
</evidence>
<gene>
    <name evidence="2" type="ORF">GLOTRDRAFT_125129</name>
</gene>
<keyword evidence="3" id="KW-1185">Reference proteome</keyword>
<accession>S7QFZ6</accession>
<protein>
    <submittedName>
        <fullName evidence="2">Uncharacterized protein</fullName>
    </submittedName>
</protein>
<dbReference type="EMBL" id="KB469297">
    <property type="protein sequence ID" value="EPQ58801.1"/>
    <property type="molecule type" value="Genomic_DNA"/>
</dbReference>
<dbReference type="Proteomes" id="UP000030669">
    <property type="component" value="Unassembled WGS sequence"/>
</dbReference>
<dbReference type="AlphaFoldDB" id="S7QFZ6"/>
<organism evidence="2 3">
    <name type="scientific">Gloeophyllum trabeum (strain ATCC 11539 / FP-39264 / Madison 617)</name>
    <name type="common">Brown rot fungus</name>
    <dbReference type="NCBI Taxonomy" id="670483"/>
    <lineage>
        <taxon>Eukaryota</taxon>
        <taxon>Fungi</taxon>
        <taxon>Dikarya</taxon>
        <taxon>Basidiomycota</taxon>
        <taxon>Agaricomycotina</taxon>
        <taxon>Agaricomycetes</taxon>
        <taxon>Gloeophyllales</taxon>
        <taxon>Gloeophyllaceae</taxon>
        <taxon>Gloeophyllum</taxon>
    </lineage>
</organism>
<dbReference type="eggNOG" id="ENOG502SHSB">
    <property type="taxonomic scope" value="Eukaryota"/>
</dbReference>
<evidence type="ECO:0000256" key="1">
    <source>
        <dbReference type="SAM" id="MobiDB-lite"/>
    </source>
</evidence>
<reference evidence="2 3" key="1">
    <citation type="journal article" date="2012" name="Science">
        <title>The Paleozoic origin of enzymatic lignin decomposition reconstructed from 31 fungal genomes.</title>
        <authorList>
            <person name="Floudas D."/>
            <person name="Binder M."/>
            <person name="Riley R."/>
            <person name="Barry K."/>
            <person name="Blanchette R.A."/>
            <person name="Henrissat B."/>
            <person name="Martinez A.T."/>
            <person name="Otillar R."/>
            <person name="Spatafora J.W."/>
            <person name="Yadav J.S."/>
            <person name="Aerts A."/>
            <person name="Benoit I."/>
            <person name="Boyd A."/>
            <person name="Carlson A."/>
            <person name="Copeland A."/>
            <person name="Coutinho P.M."/>
            <person name="de Vries R.P."/>
            <person name="Ferreira P."/>
            <person name="Findley K."/>
            <person name="Foster B."/>
            <person name="Gaskell J."/>
            <person name="Glotzer D."/>
            <person name="Gorecki P."/>
            <person name="Heitman J."/>
            <person name="Hesse C."/>
            <person name="Hori C."/>
            <person name="Igarashi K."/>
            <person name="Jurgens J.A."/>
            <person name="Kallen N."/>
            <person name="Kersten P."/>
            <person name="Kohler A."/>
            <person name="Kuees U."/>
            <person name="Kumar T.K.A."/>
            <person name="Kuo A."/>
            <person name="LaButti K."/>
            <person name="Larrondo L.F."/>
            <person name="Lindquist E."/>
            <person name="Ling A."/>
            <person name="Lombard V."/>
            <person name="Lucas S."/>
            <person name="Lundell T."/>
            <person name="Martin R."/>
            <person name="McLaughlin D.J."/>
            <person name="Morgenstern I."/>
            <person name="Morin E."/>
            <person name="Murat C."/>
            <person name="Nagy L.G."/>
            <person name="Nolan M."/>
            <person name="Ohm R.A."/>
            <person name="Patyshakuliyeva A."/>
            <person name="Rokas A."/>
            <person name="Ruiz-Duenas F.J."/>
            <person name="Sabat G."/>
            <person name="Salamov A."/>
            <person name="Samejima M."/>
            <person name="Schmutz J."/>
            <person name="Slot J.C."/>
            <person name="St John F."/>
            <person name="Stenlid J."/>
            <person name="Sun H."/>
            <person name="Sun S."/>
            <person name="Syed K."/>
            <person name="Tsang A."/>
            <person name="Wiebenga A."/>
            <person name="Young D."/>
            <person name="Pisabarro A."/>
            <person name="Eastwood D.C."/>
            <person name="Martin F."/>
            <person name="Cullen D."/>
            <person name="Grigoriev I.V."/>
            <person name="Hibbett D.S."/>
        </authorList>
    </citation>
    <scope>NUCLEOTIDE SEQUENCE [LARGE SCALE GENOMIC DNA]</scope>
    <source>
        <strain evidence="2 3">ATCC 11539</strain>
    </source>
</reference>
<dbReference type="HOGENOM" id="CLU_933994_0_0_1"/>
<dbReference type="OrthoDB" id="3232941at2759"/>
<proteinExistence type="predicted"/>
<dbReference type="KEGG" id="gtr:GLOTRDRAFT_125129"/>
<feature type="compositionally biased region" description="Acidic residues" evidence="1">
    <location>
        <begin position="196"/>
        <end position="225"/>
    </location>
</feature>